<keyword evidence="3" id="KW-1185">Reference proteome</keyword>
<keyword evidence="1" id="KW-1133">Transmembrane helix</keyword>
<gene>
    <name evidence="2" type="ORF">GCM10007216_01630</name>
</gene>
<accession>A0ABQ1NF10</accession>
<comment type="caution">
    <text evidence="2">The sequence shown here is derived from an EMBL/GenBank/DDBJ whole genome shotgun (WGS) entry which is preliminary data.</text>
</comment>
<proteinExistence type="predicted"/>
<evidence type="ECO:0000313" key="3">
    <source>
        <dbReference type="Proteomes" id="UP000619534"/>
    </source>
</evidence>
<keyword evidence="1" id="KW-0472">Membrane</keyword>
<keyword evidence="1" id="KW-0812">Transmembrane</keyword>
<feature type="transmembrane region" description="Helical" evidence="1">
    <location>
        <begin position="6"/>
        <end position="29"/>
    </location>
</feature>
<name>A0ABQ1NF10_9BACI</name>
<protein>
    <submittedName>
        <fullName evidence="2">Uncharacterized protein</fullName>
    </submittedName>
</protein>
<sequence>MGALLLDITLLGLGIIGATAFLGVAVNGIGNKLFSRGKKDEFIGKSRAYQDTWRKVGGTHK</sequence>
<dbReference type="RefSeq" id="WP_062444405.1">
    <property type="nucleotide sequence ID" value="NZ_BMCJ01000001.1"/>
</dbReference>
<dbReference type="EMBL" id="BMCJ01000001">
    <property type="protein sequence ID" value="GGC74697.1"/>
    <property type="molecule type" value="Genomic_DNA"/>
</dbReference>
<dbReference type="Proteomes" id="UP000619534">
    <property type="component" value="Unassembled WGS sequence"/>
</dbReference>
<reference evidence="3" key="1">
    <citation type="journal article" date="2019" name="Int. J. Syst. Evol. Microbiol.">
        <title>The Global Catalogue of Microorganisms (GCM) 10K type strain sequencing project: providing services to taxonomists for standard genome sequencing and annotation.</title>
        <authorList>
            <consortium name="The Broad Institute Genomics Platform"/>
            <consortium name="The Broad Institute Genome Sequencing Center for Infectious Disease"/>
            <person name="Wu L."/>
            <person name="Ma J."/>
        </authorList>
    </citation>
    <scope>NUCLEOTIDE SEQUENCE [LARGE SCALE GENOMIC DNA]</scope>
    <source>
        <strain evidence="3">CCM 7282</strain>
    </source>
</reference>
<evidence type="ECO:0000256" key="1">
    <source>
        <dbReference type="SAM" id="Phobius"/>
    </source>
</evidence>
<organism evidence="2 3">
    <name type="scientific">Thalassobacillus devorans</name>
    <dbReference type="NCBI Taxonomy" id="279813"/>
    <lineage>
        <taxon>Bacteria</taxon>
        <taxon>Bacillati</taxon>
        <taxon>Bacillota</taxon>
        <taxon>Bacilli</taxon>
        <taxon>Bacillales</taxon>
        <taxon>Bacillaceae</taxon>
        <taxon>Thalassobacillus</taxon>
    </lineage>
</organism>
<evidence type="ECO:0000313" key="2">
    <source>
        <dbReference type="EMBL" id="GGC74697.1"/>
    </source>
</evidence>